<dbReference type="EMBL" id="QGKU01000029">
    <property type="protein sequence ID" value="PWR03312.1"/>
    <property type="molecule type" value="Genomic_DNA"/>
</dbReference>
<dbReference type="AlphaFoldDB" id="A0A2V2LE19"/>
<evidence type="ECO:0000256" key="1">
    <source>
        <dbReference type="ARBA" id="ARBA00001698"/>
    </source>
</evidence>
<evidence type="ECO:0000256" key="4">
    <source>
        <dbReference type="ARBA" id="ARBA00005189"/>
    </source>
</evidence>
<evidence type="ECO:0000313" key="21">
    <source>
        <dbReference type="Proteomes" id="UP000245680"/>
    </source>
</evidence>
<comment type="similarity">
    <text evidence="5 18">Belongs to the CDS family.</text>
</comment>
<evidence type="ECO:0000313" key="20">
    <source>
        <dbReference type="EMBL" id="PWR03312.1"/>
    </source>
</evidence>
<feature type="transmembrane region" description="Helical" evidence="19">
    <location>
        <begin position="20"/>
        <end position="49"/>
    </location>
</feature>
<evidence type="ECO:0000256" key="2">
    <source>
        <dbReference type="ARBA" id="ARBA00004651"/>
    </source>
</evidence>
<dbReference type="Proteomes" id="UP000245680">
    <property type="component" value="Unassembled WGS sequence"/>
</dbReference>
<evidence type="ECO:0000256" key="16">
    <source>
        <dbReference type="ARBA" id="ARBA00023209"/>
    </source>
</evidence>
<evidence type="ECO:0000256" key="17">
    <source>
        <dbReference type="ARBA" id="ARBA00023264"/>
    </source>
</evidence>
<dbReference type="GO" id="GO:0004605">
    <property type="term" value="F:phosphatidate cytidylyltransferase activity"/>
    <property type="evidence" value="ECO:0007669"/>
    <property type="project" value="UniProtKB-EC"/>
</dbReference>
<comment type="subcellular location">
    <subcellularLocation>
        <location evidence="2">Cell membrane</location>
        <topology evidence="2">Multi-pass membrane protein</topology>
    </subcellularLocation>
</comment>
<dbReference type="GO" id="GO:0016024">
    <property type="term" value="P:CDP-diacylglycerol biosynthetic process"/>
    <property type="evidence" value="ECO:0007669"/>
    <property type="project" value="UniProtKB-UniPathway"/>
</dbReference>
<evidence type="ECO:0000256" key="15">
    <source>
        <dbReference type="ARBA" id="ARBA00023136"/>
    </source>
</evidence>
<proteinExistence type="inferred from homology"/>
<feature type="transmembrane region" description="Helical" evidence="19">
    <location>
        <begin position="98"/>
        <end position="118"/>
    </location>
</feature>
<evidence type="ECO:0000256" key="8">
    <source>
        <dbReference type="ARBA" id="ARBA00022475"/>
    </source>
</evidence>
<comment type="pathway">
    <text evidence="3 18">Phospholipid metabolism; CDP-diacylglycerol biosynthesis; CDP-diacylglycerol from sn-glycerol 3-phosphate: step 3/3.</text>
</comment>
<keyword evidence="12 18" id="KW-0548">Nucleotidyltransferase</keyword>
<evidence type="ECO:0000256" key="10">
    <source>
        <dbReference type="ARBA" id="ARBA00022679"/>
    </source>
</evidence>
<evidence type="ECO:0000256" key="3">
    <source>
        <dbReference type="ARBA" id="ARBA00005119"/>
    </source>
</evidence>
<evidence type="ECO:0000256" key="7">
    <source>
        <dbReference type="ARBA" id="ARBA00019373"/>
    </source>
</evidence>
<dbReference type="GO" id="GO:0005886">
    <property type="term" value="C:plasma membrane"/>
    <property type="evidence" value="ECO:0007669"/>
    <property type="project" value="UniProtKB-SubCell"/>
</dbReference>
<reference evidence="20 21" key="1">
    <citation type="submission" date="2018-05" db="EMBL/GenBank/DDBJ databases">
        <title>Rhodobacteraceae gen. nov., sp. nov. isolated from sea water.</title>
        <authorList>
            <person name="Ren Y."/>
        </authorList>
    </citation>
    <scope>NUCLEOTIDE SEQUENCE [LARGE SCALE GENOMIC DNA]</scope>
    <source>
        <strain evidence="20 21">TG-679</strain>
    </source>
</reference>
<dbReference type="PANTHER" id="PTHR46382">
    <property type="entry name" value="PHOSPHATIDATE CYTIDYLYLTRANSFERASE"/>
    <property type="match status" value="1"/>
</dbReference>
<dbReference type="InterPro" id="IPR000374">
    <property type="entry name" value="PC_trans"/>
</dbReference>
<keyword evidence="21" id="KW-1185">Reference proteome</keyword>
<organism evidence="20 21">
    <name type="scientific">Meridianimarinicoccus roseus</name>
    <dbReference type="NCBI Taxonomy" id="2072018"/>
    <lineage>
        <taxon>Bacteria</taxon>
        <taxon>Pseudomonadati</taxon>
        <taxon>Pseudomonadota</taxon>
        <taxon>Alphaproteobacteria</taxon>
        <taxon>Rhodobacterales</taxon>
        <taxon>Paracoccaceae</taxon>
        <taxon>Meridianimarinicoccus</taxon>
    </lineage>
</organism>
<dbReference type="RefSeq" id="WP_109811104.1">
    <property type="nucleotide sequence ID" value="NZ_QGKU01000029.1"/>
</dbReference>
<dbReference type="EC" id="2.7.7.41" evidence="6 18"/>
<comment type="pathway">
    <text evidence="4">Lipid metabolism.</text>
</comment>
<keyword evidence="17" id="KW-1208">Phospholipid metabolism</keyword>
<dbReference type="PANTHER" id="PTHR46382:SF1">
    <property type="entry name" value="PHOSPHATIDATE CYTIDYLYLTRANSFERASE"/>
    <property type="match status" value="1"/>
</dbReference>
<evidence type="ECO:0000256" key="14">
    <source>
        <dbReference type="ARBA" id="ARBA00023098"/>
    </source>
</evidence>
<evidence type="ECO:0000256" key="11">
    <source>
        <dbReference type="ARBA" id="ARBA00022692"/>
    </source>
</evidence>
<dbReference type="UniPathway" id="UPA00557">
    <property type="reaction ID" value="UER00614"/>
</dbReference>
<feature type="transmembrane region" description="Helical" evidence="19">
    <location>
        <begin position="167"/>
        <end position="186"/>
    </location>
</feature>
<sequence>MTSAAGGKWADLAPRLATSAVLIAVGVVAIYLGGAWFAALVALSIGLIAWELSRMAQSPRAVPVGVLSGLCCLGMLWLPDGWGLPLVLVPVLASQPTLRRAHLAHAVFLSLATLAGYGLVDLRGAASPGWLVWLVLIVAATDIFGYFAGRLLGGPKFWPRISPKKTWSGTVAGWIGALAVGAVVWAQGAAGPEIMAVSVAVSMASQLGDIAQSALKRHVGVKDSSNLLPGHGGVFDRFDGVLGAAVFLLLVEQIIDFPPVPA</sequence>
<feature type="transmembrane region" description="Helical" evidence="19">
    <location>
        <begin position="130"/>
        <end position="147"/>
    </location>
</feature>
<name>A0A2V2LE19_9RHOB</name>
<accession>A0A2V2LE19</accession>
<comment type="catalytic activity">
    <reaction evidence="1 18">
        <text>a 1,2-diacyl-sn-glycero-3-phosphate + CTP + H(+) = a CDP-1,2-diacyl-sn-glycerol + diphosphate</text>
        <dbReference type="Rhea" id="RHEA:16229"/>
        <dbReference type="ChEBI" id="CHEBI:15378"/>
        <dbReference type="ChEBI" id="CHEBI:33019"/>
        <dbReference type="ChEBI" id="CHEBI:37563"/>
        <dbReference type="ChEBI" id="CHEBI:58332"/>
        <dbReference type="ChEBI" id="CHEBI:58608"/>
        <dbReference type="EC" id="2.7.7.41"/>
    </reaction>
</comment>
<protein>
    <recommendedName>
        <fullName evidence="7 18">Phosphatidate cytidylyltransferase</fullName>
        <ecNumber evidence="6 18">2.7.7.41</ecNumber>
    </recommendedName>
</protein>
<dbReference type="OrthoDB" id="9799199at2"/>
<gene>
    <name evidence="20" type="ORF">DKT77_07570</name>
</gene>
<keyword evidence="8" id="KW-1003">Cell membrane</keyword>
<keyword evidence="10 18" id="KW-0808">Transferase</keyword>
<dbReference type="PROSITE" id="PS01315">
    <property type="entry name" value="CDS"/>
    <property type="match status" value="1"/>
</dbReference>
<dbReference type="Pfam" id="PF01148">
    <property type="entry name" value="CTP_transf_1"/>
    <property type="match status" value="1"/>
</dbReference>
<comment type="caution">
    <text evidence="20">The sequence shown here is derived from an EMBL/GenBank/DDBJ whole genome shotgun (WGS) entry which is preliminary data.</text>
</comment>
<keyword evidence="15 19" id="KW-0472">Membrane</keyword>
<keyword evidence="9" id="KW-0444">Lipid biosynthesis</keyword>
<feature type="transmembrane region" description="Helical" evidence="19">
    <location>
        <begin position="61"/>
        <end position="78"/>
    </location>
</feature>
<evidence type="ECO:0000256" key="12">
    <source>
        <dbReference type="ARBA" id="ARBA00022695"/>
    </source>
</evidence>
<keyword evidence="11 18" id="KW-0812">Transmembrane</keyword>
<evidence type="ECO:0000256" key="19">
    <source>
        <dbReference type="SAM" id="Phobius"/>
    </source>
</evidence>
<keyword evidence="16" id="KW-0594">Phospholipid biosynthesis</keyword>
<evidence type="ECO:0000256" key="9">
    <source>
        <dbReference type="ARBA" id="ARBA00022516"/>
    </source>
</evidence>
<keyword evidence="13 19" id="KW-1133">Transmembrane helix</keyword>
<evidence type="ECO:0000256" key="13">
    <source>
        <dbReference type="ARBA" id="ARBA00022989"/>
    </source>
</evidence>
<evidence type="ECO:0000256" key="6">
    <source>
        <dbReference type="ARBA" id="ARBA00012487"/>
    </source>
</evidence>
<evidence type="ECO:0000256" key="18">
    <source>
        <dbReference type="RuleBase" id="RU003938"/>
    </source>
</evidence>
<evidence type="ECO:0000256" key="5">
    <source>
        <dbReference type="ARBA" id="ARBA00010185"/>
    </source>
</evidence>
<keyword evidence="14" id="KW-0443">Lipid metabolism</keyword>